<evidence type="ECO:0000256" key="19">
    <source>
        <dbReference type="ARBA" id="ARBA00040454"/>
    </source>
</evidence>
<evidence type="ECO:0000256" key="10">
    <source>
        <dbReference type="ARBA" id="ARBA00022777"/>
    </source>
</evidence>
<evidence type="ECO:0000256" key="3">
    <source>
        <dbReference type="ARBA" id="ARBA00001946"/>
    </source>
</evidence>
<gene>
    <name evidence="24" type="ORF">DWE98_12265</name>
</gene>
<evidence type="ECO:0000256" key="16">
    <source>
        <dbReference type="ARBA" id="ARBA00023016"/>
    </source>
</evidence>
<keyword evidence="15" id="KW-0902">Two-component regulatory system</keyword>
<evidence type="ECO:0000256" key="9">
    <source>
        <dbReference type="ARBA" id="ARBA00022741"/>
    </source>
</evidence>
<dbReference type="Pfam" id="PF00672">
    <property type="entry name" value="HAMP"/>
    <property type="match status" value="1"/>
</dbReference>
<keyword evidence="7" id="KW-0597">Phosphoprotein</keyword>
<feature type="transmembrane region" description="Helical" evidence="21">
    <location>
        <begin position="255"/>
        <end position="274"/>
    </location>
</feature>
<dbReference type="OrthoDB" id="9815202at2"/>
<keyword evidence="17" id="KW-0843">Virulence</keyword>
<reference evidence="25" key="1">
    <citation type="submission" date="2018-07" db="EMBL/GenBank/DDBJ databases">
        <authorList>
            <person name="Safronova V.I."/>
            <person name="Chirak E.R."/>
            <person name="Sazanova A.L."/>
        </authorList>
    </citation>
    <scope>NUCLEOTIDE SEQUENCE [LARGE SCALE GENOMIC DNA]</scope>
    <source>
        <strain evidence="25">RCAM04685</strain>
    </source>
</reference>
<evidence type="ECO:0000256" key="13">
    <source>
        <dbReference type="ARBA" id="ARBA00022842"/>
    </source>
</evidence>
<comment type="cofactor">
    <cofactor evidence="2">
        <name>Mn(2+)</name>
        <dbReference type="ChEBI" id="CHEBI:29035"/>
    </cofactor>
</comment>
<dbReference type="SUPFAM" id="SSF55874">
    <property type="entry name" value="ATPase domain of HSP90 chaperone/DNA topoisomerase II/histidine kinase"/>
    <property type="match status" value="1"/>
</dbReference>
<organism evidence="24 25">
    <name type="scientific">Bosea caraganae</name>
    <dbReference type="NCBI Taxonomy" id="2763117"/>
    <lineage>
        <taxon>Bacteria</taxon>
        <taxon>Pseudomonadati</taxon>
        <taxon>Pseudomonadota</taxon>
        <taxon>Alphaproteobacteria</taxon>
        <taxon>Hyphomicrobiales</taxon>
        <taxon>Boseaceae</taxon>
        <taxon>Bosea</taxon>
    </lineage>
</organism>
<keyword evidence="13" id="KW-0460">Magnesium</keyword>
<dbReference type="InterPro" id="IPR004358">
    <property type="entry name" value="Sig_transdc_His_kin-like_C"/>
</dbReference>
<comment type="cofactor">
    <cofactor evidence="3">
        <name>Mg(2+)</name>
        <dbReference type="ChEBI" id="CHEBI:18420"/>
    </cofactor>
</comment>
<dbReference type="GO" id="GO:0005524">
    <property type="term" value="F:ATP binding"/>
    <property type="evidence" value="ECO:0007669"/>
    <property type="project" value="UniProtKB-KW"/>
</dbReference>
<dbReference type="CDD" id="cd00082">
    <property type="entry name" value="HisKA"/>
    <property type="match status" value="1"/>
</dbReference>
<dbReference type="PROSITE" id="PS50109">
    <property type="entry name" value="HIS_KIN"/>
    <property type="match status" value="1"/>
</dbReference>
<keyword evidence="25" id="KW-1185">Reference proteome</keyword>
<dbReference type="SMART" id="SM00387">
    <property type="entry name" value="HATPase_c"/>
    <property type="match status" value="1"/>
</dbReference>
<evidence type="ECO:0000313" key="25">
    <source>
        <dbReference type="Proteomes" id="UP000255207"/>
    </source>
</evidence>
<comment type="caution">
    <text evidence="24">The sequence shown here is derived from an EMBL/GenBank/DDBJ whole genome shotgun (WGS) entry which is preliminary data.</text>
</comment>
<dbReference type="InterPro" id="IPR003660">
    <property type="entry name" value="HAMP_dom"/>
</dbReference>
<keyword evidence="10" id="KW-0418">Kinase</keyword>
<keyword evidence="12" id="KW-0067">ATP-binding</keyword>
<dbReference type="EMBL" id="QQTP01000005">
    <property type="protein sequence ID" value="RDJ25491.1"/>
    <property type="molecule type" value="Genomic_DNA"/>
</dbReference>
<keyword evidence="8" id="KW-0808">Transferase</keyword>
<dbReference type="Gene3D" id="1.10.287.130">
    <property type="match status" value="1"/>
</dbReference>
<evidence type="ECO:0000256" key="7">
    <source>
        <dbReference type="ARBA" id="ARBA00022553"/>
    </source>
</evidence>
<dbReference type="InterPro" id="IPR050980">
    <property type="entry name" value="2C_sensor_his_kinase"/>
</dbReference>
<sequence length="545" mass="59112">MAPVRRKWRPTLSMIVFVVLVTVTMLPLIGLFFFRLYENQLIHQTESELIAQTAAIAAIYAREVEADPAARALARPAGSQAPTRDEYRSLAAREQAMRTPVGDYHPIEPSLDLAGDDILPRRPDAREPAKPADPAFLAIGARLAGIVTATQDVTLAGFRILDPNGTVIAGREELGRSLADVEEVATALRGRYGNALRVRISNSPAPPLYSWSRGTGIRVFVAMPVMVDQAVAGVVYASRTPNNIFKHLFAERRKVIFAGLAIALVTALIGFVFARTITRPIHGLIAQTQAIGHGERAQEPPPAHYGTREIASLSQSFHEMAERLSERSAYISTFATHVSHELKSPLTSIQGAAELMKDSSASMSEEQRQRFLGNIIDDTHRLTRLLDRLRELARADNPQMAGSTTLQAVVGLVRDAFPALIITVEGEPESVLGLSPDNALIVLSHLADNAQRHNAKNLRIAARQVNDRLELRVSDDGDGIAASNRGRIFDPFFTTRRESGGTGMGLGIAQSMLRSHDGAIALEPSEAGTAFTIRLPWAGCGGMPA</sequence>
<keyword evidence="6" id="KW-1003">Cell membrane</keyword>
<evidence type="ECO:0000256" key="18">
    <source>
        <dbReference type="ARBA" id="ARBA00023211"/>
    </source>
</evidence>
<dbReference type="PRINTS" id="PR00344">
    <property type="entry name" value="BCTRLSENSOR"/>
</dbReference>
<evidence type="ECO:0000256" key="6">
    <source>
        <dbReference type="ARBA" id="ARBA00022475"/>
    </source>
</evidence>
<dbReference type="RefSeq" id="WP_114829537.1">
    <property type="nucleotide sequence ID" value="NZ_QQTO01000021.1"/>
</dbReference>
<evidence type="ECO:0000256" key="21">
    <source>
        <dbReference type="SAM" id="Phobius"/>
    </source>
</evidence>
<dbReference type="CDD" id="cd06225">
    <property type="entry name" value="HAMP"/>
    <property type="match status" value="1"/>
</dbReference>
<name>A0A370L7A3_9HYPH</name>
<proteinExistence type="predicted"/>
<dbReference type="SMART" id="SM00388">
    <property type="entry name" value="HisKA"/>
    <property type="match status" value="1"/>
</dbReference>
<evidence type="ECO:0000256" key="12">
    <source>
        <dbReference type="ARBA" id="ARBA00022840"/>
    </source>
</evidence>
<keyword evidence="21" id="KW-0472">Membrane</keyword>
<dbReference type="PANTHER" id="PTHR44936:SF9">
    <property type="entry name" value="SENSOR PROTEIN CREC"/>
    <property type="match status" value="1"/>
</dbReference>
<dbReference type="GO" id="GO:0004721">
    <property type="term" value="F:phosphoprotein phosphatase activity"/>
    <property type="evidence" value="ECO:0007669"/>
    <property type="project" value="UniProtKB-KW"/>
</dbReference>
<evidence type="ECO:0000256" key="2">
    <source>
        <dbReference type="ARBA" id="ARBA00001936"/>
    </source>
</evidence>
<feature type="transmembrane region" description="Helical" evidence="21">
    <location>
        <begin position="12"/>
        <end position="34"/>
    </location>
</feature>
<dbReference type="SUPFAM" id="SSF158472">
    <property type="entry name" value="HAMP domain-like"/>
    <property type="match status" value="1"/>
</dbReference>
<dbReference type="Pfam" id="PF02518">
    <property type="entry name" value="HATPase_c"/>
    <property type="match status" value="1"/>
</dbReference>
<evidence type="ECO:0000256" key="1">
    <source>
        <dbReference type="ARBA" id="ARBA00000085"/>
    </source>
</evidence>
<keyword evidence="16" id="KW-0346">Stress response</keyword>
<evidence type="ECO:0000256" key="20">
    <source>
        <dbReference type="ARBA" id="ARBA00041776"/>
    </source>
</evidence>
<keyword evidence="18" id="KW-0464">Manganese</keyword>
<comment type="catalytic activity">
    <reaction evidence="1">
        <text>ATP + protein L-histidine = ADP + protein N-phospho-L-histidine.</text>
        <dbReference type="EC" id="2.7.13.3"/>
    </reaction>
</comment>
<dbReference type="Gene3D" id="6.10.340.10">
    <property type="match status" value="1"/>
</dbReference>
<dbReference type="InterPro" id="IPR003594">
    <property type="entry name" value="HATPase_dom"/>
</dbReference>
<dbReference type="EC" id="2.7.13.3" evidence="5"/>
<evidence type="ECO:0000256" key="15">
    <source>
        <dbReference type="ARBA" id="ARBA00023012"/>
    </source>
</evidence>
<protein>
    <recommendedName>
        <fullName evidence="19">Signal transduction histidine-protein kinase/phosphatase MprB</fullName>
        <ecNumber evidence="5">2.7.13.3</ecNumber>
    </recommendedName>
    <alternativeName>
        <fullName evidence="20">Mycobacterial persistence regulator B</fullName>
    </alternativeName>
</protein>
<dbReference type="AlphaFoldDB" id="A0A370L7A3"/>
<keyword evidence="21" id="KW-0812">Transmembrane</keyword>
<keyword evidence="9" id="KW-0547">Nucleotide-binding</keyword>
<dbReference type="PROSITE" id="PS50885">
    <property type="entry name" value="HAMP"/>
    <property type="match status" value="1"/>
</dbReference>
<evidence type="ECO:0000256" key="4">
    <source>
        <dbReference type="ARBA" id="ARBA00004651"/>
    </source>
</evidence>
<dbReference type="Pfam" id="PF00512">
    <property type="entry name" value="HisKA"/>
    <property type="match status" value="1"/>
</dbReference>
<feature type="domain" description="Histidine kinase" evidence="22">
    <location>
        <begin position="337"/>
        <end position="539"/>
    </location>
</feature>
<evidence type="ECO:0000256" key="11">
    <source>
        <dbReference type="ARBA" id="ARBA00022801"/>
    </source>
</evidence>
<dbReference type="InterPro" id="IPR005467">
    <property type="entry name" value="His_kinase_dom"/>
</dbReference>
<dbReference type="Gene3D" id="3.30.565.10">
    <property type="entry name" value="Histidine kinase-like ATPase, C-terminal domain"/>
    <property type="match status" value="1"/>
</dbReference>
<dbReference type="InterPro" id="IPR036097">
    <property type="entry name" value="HisK_dim/P_sf"/>
</dbReference>
<dbReference type="PANTHER" id="PTHR44936">
    <property type="entry name" value="SENSOR PROTEIN CREC"/>
    <property type="match status" value="1"/>
</dbReference>
<dbReference type="SMART" id="SM00304">
    <property type="entry name" value="HAMP"/>
    <property type="match status" value="1"/>
</dbReference>
<dbReference type="InterPro" id="IPR003661">
    <property type="entry name" value="HisK_dim/P_dom"/>
</dbReference>
<dbReference type="CDD" id="cd00075">
    <property type="entry name" value="HATPase"/>
    <property type="match status" value="1"/>
</dbReference>
<keyword evidence="11" id="KW-0378">Hydrolase</keyword>
<evidence type="ECO:0000256" key="14">
    <source>
        <dbReference type="ARBA" id="ARBA00022912"/>
    </source>
</evidence>
<feature type="domain" description="HAMP" evidence="23">
    <location>
        <begin position="275"/>
        <end position="329"/>
    </location>
</feature>
<evidence type="ECO:0000313" key="24">
    <source>
        <dbReference type="EMBL" id="RDJ25491.1"/>
    </source>
</evidence>
<evidence type="ECO:0000259" key="22">
    <source>
        <dbReference type="PROSITE" id="PS50109"/>
    </source>
</evidence>
<accession>A0A370L7A3</accession>
<dbReference type="Proteomes" id="UP000255207">
    <property type="component" value="Unassembled WGS sequence"/>
</dbReference>
<comment type="subcellular location">
    <subcellularLocation>
        <location evidence="4">Cell membrane</location>
        <topology evidence="4">Multi-pass membrane protein</topology>
    </subcellularLocation>
</comment>
<dbReference type="GO" id="GO:0000155">
    <property type="term" value="F:phosphorelay sensor kinase activity"/>
    <property type="evidence" value="ECO:0007669"/>
    <property type="project" value="InterPro"/>
</dbReference>
<dbReference type="SUPFAM" id="SSF47384">
    <property type="entry name" value="Homodimeric domain of signal transducing histidine kinase"/>
    <property type="match status" value="1"/>
</dbReference>
<evidence type="ECO:0000259" key="23">
    <source>
        <dbReference type="PROSITE" id="PS50885"/>
    </source>
</evidence>
<evidence type="ECO:0000256" key="17">
    <source>
        <dbReference type="ARBA" id="ARBA00023026"/>
    </source>
</evidence>
<keyword evidence="14" id="KW-0904">Protein phosphatase</keyword>
<dbReference type="GO" id="GO:0005886">
    <property type="term" value="C:plasma membrane"/>
    <property type="evidence" value="ECO:0007669"/>
    <property type="project" value="UniProtKB-SubCell"/>
</dbReference>
<evidence type="ECO:0000256" key="5">
    <source>
        <dbReference type="ARBA" id="ARBA00012438"/>
    </source>
</evidence>
<evidence type="ECO:0000256" key="8">
    <source>
        <dbReference type="ARBA" id="ARBA00022679"/>
    </source>
</evidence>
<dbReference type="InterPro" id="IPR036890">
    <property type="entry name" value="HATPase_C_sf"/>
</dbReference>
<keyword evidence="21" id="KW-1133">Transmembrane helix</keyword>